<dbReference type="PROSITE" id="PS50943">
    <property type="entry name" value="HTH_CROC1"/>
    <property type="match status" value="1"/>
</dbReference>
<proteinExistence type="predicted"/>
<sequence>MELGKYIQKRREEIGLTRKEIAALLGITEDYYKKIEIGLRVPSIRVKAKIAAVLNISLNDMT</sequence>
<keyword evidence="1" id="KW-0238">DNA-binding</keyword>
<keyword evidence="4" id="KW-1185">Reference proteome</keyword>
<dbReference type="OrthoDB" id="48775at2"/>
<dbReference type="RefSeq" id="WP_007780540.1">
    <property type="nucleotide sequence ID" value="NZ_CM001441.1"/>
</dbReference>
<dbReference type="HOGENOM" id="CLU_066192_44_5_9"/>
<dbReference type="SUPFAM" id="SSF47413">
    <property type="entry name" value="lambda repressor-like DNA-binding domains"/>
    <property type="match status" value="1"/>
</dbReference>
<name>H5Y2Q6_9FIRM</name>
<dbReference type="AlphaFoldDB" id="H5Y2Q6"/>
<dbReference type="PANTHER" id="PTHR46558:SF11">
    <property type="entry name" value="HTH-TYPE TRANSCRIPTIONAL REGULATOR XRE"/>
    <property type="match status" value="1"/>
</dbReference>
<dbReference type="GO" id="GO:0003677">
    <property type="term" value="F:DNA binding"/>
    <property type="evidence" value="ECO:0007669"/>
    <property type="project" value="UniProtKB-KW"/>
</dbReference>
<evidence type="ECO:0000313" key="3">
    <source>
        <dbReference type="EMBL" id="EHQ88319.1"/>
    </source>
</evidence>
<feature type="domain" description="HTH cro/C1-type" evidence="2">
    <location>
        <begin position="7"/>
        <end position="61"/>
    </location>
</feature>
<accession>H5Y2Q6</accession>
<dbReference type="InterPro" id="IPR001387">
    <property type="entry name" value="Cro/C1-type_HTH"/>
</dbReference>
<gene>
    <name evidence="3" type="ORF">DesyoDRAFT_1149</name>
</gene>
<evidence type="ECO:0000259" key="2">
    <source>
        <dbReference type="PROSITE" id="PS50943"/>
    </source>
</evidence>
<dbReference type="Proteomes" id="UP000005104">
    <property type="component" value="Chromosome"/>
</dbReference>
<dbReference type="Gene3D" id="1.10.260.40">
    <property type="entry name" value="lambda repressor-like DNA-binding domains"/>
    <property type="match status" value="1"/>
</dbReference>
<dbReference type="PANTHER" id="PTHR46558">
    <property type="entry name" value="TRACRIPTIONAL REGULATORY PROTEIN-RELATED-RELATED"/>
    <property type="match status" value="1"/>
</dbReference>
<protein>
    <submittedName>
        <fullName evidence="3">Putative transcriptional regulator</fullName>
    </submittedName>
</protein>
<evidence type="ECO:0000256" key="1">
    <source>
        <dbReference type="ARBA" id="ARBA00023125"/>
    </source>
</evidence>
<organism evidence="3 4">
    <name type="scientific">Desulfosporosinus youngiae DSM 17734</name>
    <dbReference type="NCBI Taxonomy" id="768710"/>
    <lineage>
        <taxon>Bacteria</taxon>
        <taxon>Bacillati</taxon>
        <taxon>Bacillota</taxon>
        <taxon>Clostridia</taxon>
        <taxon>Eubacteriales</taxon>
        <taxon>Desulfitobacteriaceae</taxon>
        <taxon>Desulfosporosinus</taxon>
    </lineage>
</organism>
<dbReference type="SMART" id="SM00530">
    <property type="entry name" value="HTH_XRE"/>
    <property type="match status" value="1"/>
</dbReference>
<evidence type="ECO:0000313" key="4">
    <source>
        <dbReference type="Proteomes" id="UP000005104"/>
    </source>
</evidence>
<dbReference type="STRING" id="768710.DesyoDRAFT_1149"/>
<dbReference type="EMBL" id="CM001441">
    <property type="protein sequence ID" value="EHQ88319.1"/>
    <property type="molecule type" value="Genomic_DNA"/>
</dbReference>
<reference evidence="3 4" key="1">
    <citation type="submission" date="2011-11" db="EMBL/GenBank/DDBJ databases">
        <title>The Noncontiguous Finished genome of Desulfosporosinus youngiae DSM 17734.</title>
        <authorList>
            <consortium name="US DOE Joint Genome Institute (JGI-PGF)"/>
            <person name="Lucas S."/>
            <person name="Han J."/>
            <person name="Lapidus A."/>
            <person name="Cheng J.-F."/>
            <person name="Goodwin L."/>
            <person name="Pitluck S."/>
            <person name="Peters L."/>
            <person name="Ovchinnikova G."/>
            <person name="Lu M."/>
            <person name="Land M.L."/>
            <person name="Hauser L."/>
            <person name="Pester M."/>
            <person name="Spring S."/>
            <person name="Ollivier B."/>
            <person name="Rattei T."/>
            <person name="Klenk H.-P."/>
            <person name="Wagner M."/>
            <person name="Loy A."/>
            <person name="Woyke T.J."/>
        </authorList>
    </citation>
    <scope>NUCLEOTIDE SEQUENCE [LARGE SCALE GENOMIC DNA]</scope>
    <source>
        <strain evidence="3 4">DSM 17734</strain>
    </source>
</reference>
<dbReference type="CDD" id="cd00093">
    <property type="entry name" value="HTH_XRE"/>
    <property type="match status" value="1"/>
</dbReference>
<dbReference type="InterPro" id="IPR010982">
    <property type="entry name" value="Lambda_DNA-bd_dom_sf"/>
</dbReference>
<dbReference type="Pfam" id="PF01381">
    <property type="entry name" value="HTH_3"/>
    <property type="match status" value="1"/>
</dbReference>